<dbReference type="AlphaFoldDB" id="A0A367C9T6"/>
<dbReference type="InterPro" id="IPR011060">
    <property type="entry name" value="RibuloseP-bd_barrel"/>
</dbReference>
<comment type="similarity">
    <text evidence="9">Belongs to the TrpF family.</text>
</comment>
<dbReference type="GO" id="GO:0000162">
    <property type="term" value="P:L-tryptophan biosynthetic process"/>
    <property type="evidence" value="ECO:0007669"/>
    <property type="project" value="UniProtKB-UniRule"/>
</dbReference>
<dbReference type="RefSeq" id="WP_113846459.1">
    <property type="nucleotide sequence ID" value="NZ_LEPB01000009.1"/>
</dbReference>
<evidence type="ECO:0000256" key="5">
    <source>
        <dbReference type="ARBA" id="ARBA00022605"/>
    </source>
</evidence>
<dbReference type="STRING" id="53345.LIU_13340"/>
<keyword evidence="5 9" id="KW-0028">Amino-acid biosynthesis</keyword>
<evidence type="ECO:0000256" key="8">
    <source>
        <dbReference type="ARBA" id="ARBA00023235"/>
    </source>
</evidence>
<dbReference type="NCBIfam" id="NF002300">
    <property type="entry name" value="PRK01222.1-7"/>
    <property type="match status" value="1"/>
</dbReference>
<keyword evidence="7 9" id="KW-0057">Aromatic amino acid biosynthesis</keyword>
<accession>A0A367C9T6</accession>
<dbReference type="PANTHER" id="PTHR42894:SF1">
    <property type="entry name" value="N-(5'-PHOSPHORIBOSYL)ANTHRANILATE ISOMERASE"/>
    <property type="match status" value="1"/>
</dbReference>
<dbReference type="InterPro" id="IPR044643">
    <property type="entry name" value="TrpF_fam"/>
</dbReference>
<dbReference type="UniPathway" id="UPA00035">
    <property type="reaction ID" value="UER00042"/>
</dbReference>
<dbReference type="GO" id="GO:0004640">
    <property type="term" value="F:phosphoribosylanthranilate isomerase activity"/>
    <property type="evidence" value="ECO:0007669"/>
    <property type="project" value="UniProtKB-UniRule"/>
</dbReference>
<evidence type="ECO:0000313" key="12">
    <source>
        <dbReference type="Proteomes" id="UP000252797"/>
    </source>
</evidence>
<dbReference type="Pfam" id="PF00697">
    <property type="entry name" value="PRAI"/>
    <property type="match status" value="1"/>
</dbReference>
<evidence type="ECO:0000256" key="4">
    <source>
        <dbReference type="ARBA" id="ARBA00022272"/>
    </source>
</evidence>
<evidence type="ECO:0000313" key="11">
    <source>
        <dbReference type="EMBL" id="RCA09429.1"/>
    </source>
</evidence>
<gene>
    <name evidence="9" type="primary">trpF</name>
    <name evidence="11" type="ORF">EA71_03040</name>
</gene>
<comment type="catalytic activity">
    <reaction evidence="1 9">
        <text>N-(5-phospho-beta-D-ribosyl)anthranilate = 1-(2-carboxyphenylamino)-1-deoxy-D-ribulose 5-phosphate</text>
        <dbReference type="Rhea" id="RHEA:21540"/>
        <dbReference type="ChEBI" id="CHEBI:18277"/>
        <dbReference type="ChEBI" id="CHEBI:58613"/>
        <dbReference type="EC" id="5.3.1.24"/>
    </reaction>
</comment>
<comment type="pathway">
    <text evidence="2 9">Amino-acid biosynthesis; L-tryptophan biosynthesis; L-tryptophan from chorismate: step 3/5.</text>
</comment>
<dbReference type="InterPro" id="IPR013785">
    <property type="entry name" value="Aldolase_TIM"/>
</dbReference>
<proteinExistence type="inferred from homology"/>
<evidence type="ECO:0000256" key="1">
    <source>
        <dbReference type="ARBA" id="ARBA00001164"/>
    </source>
</evidence>
<dbReference type="HAMAP" id="MF_00135">
    <property type="entry name" value="PRAI"/>
    <property type="match status" value="1"/>
</dbReference>
<dbReference type="Proteomes" id="UP000252797">
    <property type="component" value="Unassembled WGS sequence"/>
</dbReference>
<dbReference type="CDD" id="cd00405">
    <property type="entry name" value="PRAI"/>
    <property type="match status" value="1"/>
</dbReference>
<comment type="caution">
    <text evidence="11">The sequence shown here is derived from an EMBL/GenBank/DDBJ whole genome shotgun (WGS) entry which is preliminary data.</text>
</comment>
<dbReference type="EC" id="5.3.1.24" evidence="3 9"/>
<sequence>MTEIKICGLTTKTAIDAAIQSGASYLGFVFAESPRKITPENVRALTQDLPEKVKKVGVFVSPTKEFVEEIVKIAQLDFVQIHGEKKFQQLDVPIIRAKSVTKNVSLTVATGEDFLLLDAPPTKYMGGNGQRFDWSAVAVQQLEKEKLWLAGGLTAENVGEAIVYFQPKVVDVSSGVETDGKKDLAKISAFCEAVRIADNS</sequence>
<name>A0A367C9T6_9ENTE</name>
<protein>
    <recommendedName>
        <fullName evidence="4 9">N-(5'-phosphoribosyl)anthranilate isomerase</fullName>
        <shortName evidence="9">PRAI</shortName>
        <ecNumber evidence="3 9">5.3.1.24</ecNumber>
    </recommendedName>
</protein>
<evidence type="ECO:0000256" key="6">
    <source>
        <dbReference type="ARBA" id="ARBA00022822"/>
    </source>
</evidence>
<organism evidence="11 12">
    <name type="scientific">Enterococcus durans</name>
    <dbReference type="NCBI Taxonomy" id="53345"/>
    <lineage>
        <taxon>Bacteria</taxon>
        <taxon>Bacillati</taxon>
        <taxon>Bacillota</taxon>
        <taxon>Bacilli</taxon>
        <taxon>Lactobacillales</taxon>
        <taxon>Enterococcaceae</taxon>
        <taxon>Enterococcus</taxon>
    </lineage>
</organism>
<dbReference type="InterPro" id="IPR001240">
    <property type="entry name" value="PRAI_dom"/>
</dbReference>
<keyword evidence="8 9" id="KW-0413">Isomerase</keyword>
<reference evidence="11 12" key="1">
    <citation type="submission" date="2015-06" db="EMBL/GenBank/DDBJ databases">
        <title>The Genome Sequence of Enterococcus durans 4EA1.</title>
        <authorList>
            <consortium name="The Broad Institute Genomics Platform"/>
            <consortium name="The Broad Institute Genome Sequencing Center for Infectious Disease"/>
            <person name="Earl A.M."/>
            <person name="Van Tyne D."/>
            <person name="Lebreton F."/>
            <person name="Saavedra J.T."/>
            <person name="Gilmore M.S."/>
            <person name="Manson Mcguire A."/>
            <person name="Clock S."/>
            <person name="Crupain M."/>
            <person name="Rangan U."/>
            <person name="Young S."/>
            <person name="Abouelleil A."/>
            <person name="Cao P."/>
            <person name="Chapman S.B."/>
            <person name="Griggs A."/>
            <person name="Priest M."/>
            <person name="Shea T."/>
            <person name="Wortman J."/>
            <person name="Nusbaum C."/>
            <person name="Birren B."/>
        </authorList>
    </citation>
    <scope>NUCLEOTIDE SEQUENCE [LARGE SCALE GENOMIC DNA]</scope>
    <source>
        <strain evidence="11 12">4EA1</strain>
    </source>
</reference>
<evidence type="ECO:0000256" key="2">
    <source>
        <dbReference type="ARBA" id="ARBA00004664"/>
    </source>
</evidence>
<evidence type="ECO:0000256" key="3">
    <source>
        <dbReference type="ARBA" id="ARBA00012572"/>
    </source>
</evidence>
<keyword evidence="6 9" id="KW-0822">Tryptophan biosynthesis</keyword>
<evidence type="ECO:0000256" key="7">
    <source>
        <dbReference type="ARBA" id="ARBA00023141"/>
    </source>
</evidence>
<dbReference type="SUPFAM" id="SSF51366">
    <property type="entry name" value="Ribulose-phoshate binding barrel"/>
    <property type="match status" value="1"/>
</dbReference>
<feature type="domain" description="N-(5'phosphoribosyl) anthranilate isomerase (PRAI)" evidence="10">
    <location>
        <begin position="4"/>
        <end position="192"/>
    </location>
</feature>
<evidence type="ECO:0000256" key="9">
    <source>
        <dbReference type="HAMAP-Rule" id="MF_00135"/>
    </source>
</evidence>
<dbReference type="PANTHER" id="PTHR42894">
    <property type="entry name" value="N-(5'-PHOSPHORIBOSYL)ANTHRANILATE ISOMERASE"/>
    <property type="match status" value="1"/>
</dbReference>
<dbReference type="Gene3D" id="3.20.20.70">
    <property type="entry name" value="Aldolase class I"/>
    <property type="match status" value="1"/>
</dbReference>
<dbReference type="EMBL" id="LEPB01000009">
    <property type="protein sequence ID" value="RCA09429.1"/>
    <property type="molecule type" value="Genomic_DNA"/>
</dbReference>
<evidence type="ECO:0000259" key="10">
    <source>
        <dbReference type="Pfam" id="PF00697"/>
    </source>
</evidence>